<dbReference type="PROSITE" id="PS51173">
    <property type="entry name" value="CBM2"/>
    <property type="match status" value="1"/>
</dbReference>
<dbReference type="GO" id="GO:0004348">
    <property type="term" value="F:glucosylceramidase activity"/>
    <property type="evidence" value="ECO:0007669"/>
    <property type="project" value="InterPro"/>
</dbReference>
<feature type="domain" description="Fibronectin type-III" evidence="8">
    <location>
        <begin position="443"/>
        <end position="533"/>
    </location>
</feature>
<dbReference type="InterPro" id="IPR013783">
    <property type="entry name" value="Ig-like_fold"/>
</dbReference>
<dbReference type="InterPro" id="IPR013780">
    <property type="entry name" value="Glyco_hydro_b"/>
</dbReference>
<feature type="domain" description="CBM2" evidence="9">
    <location>
        <begin position="530"/>
        <end position="640"/>
    </location>
</feature>
<accession>A0A0M8QVD7</accession>
<keyword evidence="5" id="KW-0326">Glycosidase</keyword>
<dbReference type="Proteomes" id="UP000037773">
    <property type="component" value="Unassembled WGS sequence"/>
</dbReference>
<dbReference type="PANTHER" id="PTHR11069:SF38">
    <property type="entry name" value="GLUCURONOXYLANASE XYNC"/>
    <property type="match status" value="1"/>
</dbReference>
<dbReference type="AlphaFoldDB" id="A0A0M8QVD7"/>
<feature type="signal peptide" evidence="7">
    <location>
        <begin position="1"/>
        <end position="39"/>
    </location>
</feature>
<dbReference type="SUPFAM" id="SSF49384">
    <property type="entry name" value="Carbohydrate-binding domain"/>
    <property type="match status" value="1"/>
</dbReference>
<keyword evidence="4" id="KW-0119">Carbohydrate metabolism</keyword>
<dbReference type="InterPro" id="IPR036116">
    <property type="entry name" value="FN3_sf"/>
</dbReference>
<gene>
    <name evidence="10" type="ORF">ADK41_05765</name>
</gene>
<sequence length="640" mass="67145">MAPRHDDSMTSFPSRRAVLTAIGAVPVLAVAMPSPSATAAAAAAVVVDPSVRRQTIRGFGGMNHPAWAGDLTAAQRDTAFGNGTGQLGFSILRIHVDENRANWSAEVATAQRAIAHGAIVFASPWNPPAGMVETFTRGSQTNAKRLRRDSYAAYAQHLNDFTQFMKNNGVDLYAISIQNEPDYAHDWTWWTAGEIVTFLRNNAGSISTRIIAPESFQYVKSMSDPLLNDAGALANLDILGAHLYGTPFSNFPYPLFKQKGQGKELWMTEVYYPNSTDSADLWPAALGVGEHMHRAMVDAEFQAYVWWYIRRSYGPMREDGKISKRGAVMAHFSKFVRPGYVRIDAASNPQTNVYVSAYTGNSTVVIVVVNKNSAAVSQQFVLANTASAAVSSWVTDASRTLTPLSGPGVSNGSFTATVPAQSVTTFVVTVGSSNGTDTQAPGTPGLPTAAGVTSTSVTLSWTASTDNVGVIGYDVVRVSGGTETPAGSSATAQATVTGLTAGTAYTFAVYARDAAGNRSARSSTVTVTTTAGPTGGCGVGYQVVGSWSGGFQGELVIHNTGSAALNDWTLSFSFTAGQTITQMWGGTPTQKGGAVNVVPVDYNRSIPVGGSVTIGFIAGQGSTNPAPTTFVLNGGTCANE</sequence>
<dbReference type="SMART" id="SM00637">
    <property type="entry name" value="CBD_II"/>
    <property type="match status" value="1"/>
</dbReference>
<dbReference type="InterPro" id="IPR012291">
    <property type="entry name" value="CBM2_carb-bd_dom_sf"/>
</dbReference>
<dbReference type="InterPro" id="IPR017853">
    <property type="entry name" value="GH"/>
</dbReference>
<dbReference type="SUPFAM" id="SSF51445">
    <property type="entry name" value="(Trans)glycosidases"/>
    <property type="match status" value="1"/>
</dbReference>
<dbReference type="InterPro" id="IPR003961">
    <property type="entry name" value="FN3_dom"/>
</dbReference>
<evidence type="ECO:0000256" key="4">
    <source>
        <dbReference type="ARBA" id="ARBA00023277"/>
    </source>
</evidence>
<evidence type="ECO:0000259" key="8">
    <source>
        <dbReference type="PROSITE" id="PS50853"/>
    </source>
</evidence>
<feature type="chain" id="PRO_5005820934" evidence="7">
    <location>
        <begin position="40"/>
        <end position="640"/>
    </location>
</feature>
<dbReference type="Gene3D" id="2.60.40.10">
    <property type="entry name" value="Immunoglobulins"/>
    <property type="match status" value="1"/>
</dbReference>
<dbReference type="SUPFAM" id="SSF51011">
    <property type="entry name" value="Glycosyl hydrolase domain"/>
    <property type="match status" value="1"/>
</dbReference>
<organism evidence="10 11">
    <name type="scientific">Streptomyces caelestis</name>
    <dbReference type="NCBI Taxonomy" id="36816"/>
    <lineage>
        <taxon>Bacteria</taxon>
        <taxon>Bacillati</taxon>
        <taxon>Actinomycetota</taxon>
        <taxon>Actinomycetes</taxon>
        <taxon>Kitasatosporales</taxon>
        <taxon>Streptomycetaceae</taxon>
        <taxon>Streptomyces</taxon>
    </lineage>
</organism>
<dbReference type="PANTHER" id="PTHR11069">
    <property type="entry name" value="GLUCOSYLCERAMIDASE"/>
    <property type="match status" value="1"/>
</dbReference>
<dbReference type="SMART" id="SM00060">
    <property type="entry name" value="FN3"/>
    <property type="match status" value="1"/>
</dbReference>
<evidence type="ECO:0000256" key="6">
    <source>
        <dbReference type="ARBA" id="ARBA00023326"/>
    </source>
</evidence>
<name>A0A0M8QVD7_9ACTN</name>
<dbReference type="GO" id="GO:0016020">
    <property type="term" value="C:membrane"/>
    <property type="evidence" value="ECO:0007669"/>
    <property type="project" value="GOC"/>
</dbReference>
<evidence type="ECO:0000256" key="7">
    <source>
        <dbReference type="SAM" id="SignalP"/>
    </source>
</evidence>
<dbReference type="PROSITE" id="PS51318">
    <property type="entry name" value="TAT"/>
    <property type="match status" value="1"/>
</dbReference>
<evidence type="ECO:0000256" key="5">
    <source>
        <dbReference type="ARBA" id="ARBA00023295"/>
    </source>
</evidence>
<dbReference type="Gene3D" id="3.20.20.80">
    <property type="entry name" value="Glycosidases"/>
    <property type="match status" value="1"/>
</dbReference>
<comment type="similarity">
    <text evidence="1">Belongs to the glycosyl hydrolase 30 family.</text>
</comment>
<dbReference type="PROSITE" id="PS50853">
    <property type="entry name" value="FN3"/>
    <property type="match status" value="1"/>
</dbReference>
<dbReference type="InterPro" id="IPR001139">
    <property type="entry name" value="Glyco_hydro_30"/>
</dbReference>
<dbReference type="Gene3D" id="2.60.40.290">
    <property type="match status" value="1"/>
</dbReference>
<keyword evidence="2 7" id="KW-0732">Signal</keyword>
<dbReference type="CDD" id="cd00063">
    <property type="entry name" value="FN3"/>
    <property type="match status" value="1"/>
</dbReference>
<protein>
    <submittedName>
        <fullName evidence="10">Cellulose-binding protein</fullName>
    </submittedName>
</protein>
<evidence type="ECO:0000256" key="1">
    <source>
        <dbReference type="ARBA" id="ARBA00005382"/>
    </source>
</evidence>
<dbReference type="GO" id="GO:0006665">
    <property type="term" value="P:sphingolipid metabolic process"/>
    <property type="evidence" value="ECO:0007669"/>
    <property type="project" value="InterPro"/>
</dbReference>
<keyword evidence="3" id="KW-0378">Hydrolase</keyword>
<evidence type="ECO:0000256" key="2">
    <source>
        <dbReference type="ARBA" id="ARBA00022729"/>
    </source>
</evidence>
<keyword evidence="6" id="KW-0624">Polysaccharide degradation</keyword>
<dbReference type="OrthoDB" id="9806701at2"/>
<evidence type="ECO:0000313" key="10">
    <source>
        <dbReference type="EMBL" id="KOT43659.1"/>
    </source>
</evidence>
<dbReference type="InterPro" id="IPR006311">
    <property type="entry name" value="TAT_signal"/>
</dbReference>
<dbReference type="Gene3D" id="2.60.40.1180">
    <property type="entry name" value="Golgi alpha-mannosidase II"/>
    <property type="match status" value="1"/>
</dbReference>
<dbReference type="EMBL" id="LGCN01000051">
    <property type="protein sequence ID" value="KOT43659.1"/>
    <property type="molecule type" value="Genomic_DNA"/>
</dbReference>
<evidence type="ECO:0000259" key="9">
    <source>
        <dbReference type="PROSITE" id="PS51173"/>
    </source>
</evidence>
<keyword evidence="11" id="KW-1185">Reference proteome</keyword>
<dbReference type="GO" id="GO:0000272">
    <property type="term" value="P:polysaccharide catabolic process"/>
    <property type="evidence" value="ECO:0007669"/>
    <property type="project" value="UniProtKB-KW"/>
</dbReference>
<dbReference type="GO" id="GO:0030247">
    <property type="term" value="F:polysaccharide binding"/>
    <property type="evidence" value="ECO:0007669"/>
    <property type="project" value="UniProtKB-UniRule"/>
</dbReference>
<dbReference type="Pfam" id="PF00553">
    <property type="entry name" value="CBM_2"/>
    <property type="match status" value="1"/>
</dbReference>
<comment type="caution">
    <text evidence="10">The sequence shown here is derived from an EMBL/GenBank/DDBJ whole genome shotgun (WGS) entry which is preliminary data.</text>
</comment>
<dbReference type="InterPro" id="IPR008965">
    <property type="entry name" value="CBM2/CBM3_carb-bd_dom_sf"/>
</dbReference>
<dbReference type="InterPro" id="IPR001919">
    <property type="entry name" value="CBD2"/>
</dbReference>
<dbReference type="SUPFAM" id="SSF49265">
    <property type="entry name" value="Fibronectin type III"/>
    <property type="match status" value="1"/>
</dbReference>
<proteinExistence type="inferred from homology"/>
<dbReference type="PATRIC" id="fig|36816.3.peg.1228"/>
<evidence type="ECO:0000256" key="3">
    <source>
        <dbReference type="ARBA" id="ARBA00022801"/>
    </source>
</evidence>
<evidence type="ECO:0000313" key="11">
    <source>
        <dbReference type="Proteomes" id="UP000037773"/>
    </source>
</evidence>
<dbReference type="Pfam" id="PF00041">
    <property type="entry name" value="fn3"/>
    <property type="match status" value="1"/>
</dbReference>
<reference evidence="10 11" key="1">
    <citation type="submission" date="2015-07" db="EMBL/GenBank/DDBJ databases">
        <authorList>
            <person name="Noorani M."/>
        </authorList>
    </citation>
    <scope>NUCLEOTIDE SEQUENCE [LARGE SCALE GENOMIC DNA]</scope>
    <source>
        <strain evidence="10 11">NRRL B-24567</strain>
    </source>
</reference>